<dbReference type="EMBL" id="JAHRIN010069399">
    <property type="protein sequence ID" value="MEQ2216039.1"/>
    <property type="molecule type" value="Genomic_DNA"/>
</dbReference>
<keyword evidence="2" id="KW-1185">Reference proteome</keyword>
<sequence>MRIWEYLIGKKRLASSCCRTQPSGSKSYLRRRACRNQDSDLVLVPTNNKLGLPAQVFDTDGDLLFLMRAKLLPTNVLTMENVGKTKHLSFKNQDSCIFFNLIESRTTSILAPPKSAFNKFIQLGQI</sequence>
<reference evidence="1 2" key="1">
    <citation type="submission" date="2021-06" db="EMBL/GenBank/DDBJ databases">
        <authorList>
            <person name="Palmer J.M."/>
        </authorList>
    </citation>
    <scope>NUCLEOTIDE SEQUENCE [LARGE SCALE GENOMIC DNA]</scope>
    <source>
        <strain evidence="1 2">XC_2019</strain>
        <tissue evidence="1">Muscle</tissue>
    </source>
</reference>
<evidence type="ECO:0000313" key="2">
    <source>
        <dbReference type="Proteomes" id="UP001434883"/>
    </source>
</evidence>
<accession>A0ABV0S6C8</accession>
<dbReference type="Proteomes" id="UP001434883">
    <property type="component" value="Unassembled WGS sequence"/>
</dbReference>
<organism evidence="1 2">
    <name type="scientific">Xenoophorus captivus</name>
    <dbReference type="NCBI Taxonomy" id="1517983"/>
    <lineage>
        <taxon>Eukaryota</taxon>
        <taxon>Metazoa</taxon>
        <taxon>Chordata</taxon>
        <taxon>Craniata</taxon>
        <taxon>Vertebrata</taxon>
        <taxon>Euteleostomi</taxon>
        <taxon>Actinopterygii</taxon>
        <taxon>Neopterygii</taxon>
        <taxon>Teleostei</taxon>
        <taxon>Neoteleostei</taxon>
        <taxon>Acanthomorphata</taxon>
        <taxon>Ovalentaria</taxon>
        <taxon>Atherinomorphae</taxon>
        <taxon>Cyprinodontiformes</taxon>
        <taxon>Goodeidae</taxon>
        <taxon>Xenoophorus</taxon>
    </lineage>
</organism>
<protein>
    <submittedName>
        <fullName evidence="1">Uncharacterized protein</fullName>
    </submittedName>
</protein>
<name>A0ABV0S6C8_9TELE</name>
<evidence type="ECO:0000313" key="1">
    <source>
        <dbReference type="EMBL" id="MEQ2216039.1"/>
    </source>
</evidence>
<comment type="caution">
    <text evidence="1">The sequence shown here is derived from an EMBL/GenBank/DDBJ whole genome shotgun (WGS) entry which is preliminary data.</text>
</comment>
<proteinExistence type="predicted"/>
<gene>
    <name evidence="1" type="ORF">XENOCAPTIV_009779</name>
</gene>